<proteinExistence type="predicted"/>
<dbReference type="EMBL" id="JAHVHU010000007">
    <property type="protein sequence ID" value="MBY5957972.1"/>
    <property type="molecule type" value="Genomic_DNA"/>
</dbReference>
<dbReference type="PANTHER" id="PTHR43237">
    <property type="entry name" value="NADP-DEPENDENT MALIC ENZYME"/>
    <property type="match status" value="1"/>
</dbReference>
<dbReference type="SUPFAM" id="SSF53223">
    <property type="entry name" value="Aminoacid dehydrogenase-like, N-terminal domain"/>
    <property type="match status" value="1"/>
</dbReference>
<dbReference type="PROSITE" id="PS00435">
    <property type="entry name" value="PEROXIDASE_1"/>
    <property type="match status" value="1"/>
</dbReference>
<dbReference type="GO" id="GO:0016616">
    <property type="term" value="F:oxidoreductase activity, acting on the CH-OH group of donors, NAD or NADP as acceptor"/>
    <property type="evidence" value="ECO:0007669"/>
    <property type="project" value="InterPro"/>
</dbReference>
<dbReference type="Proteomes" id="UP000753961">
    <property type="component" value="Unassembled WGS sequence"/>
</dbReference>
<keyword evidence="5" id="KW-1185">Reference proteome</keyword>
<dbReference type="Gene3D" id="3.40.50.10380">
    <property type="entry name" value="Malic enzyme, N-terminal domain"/>
    <property type="match status" value="1"/>
</dbReference>
<dbReference type="InterPro" id="IPR002912">
    <property type="entry name" value="ACT_dom"/>
</dbReference>
<evidence type="ECO:0000313" key="4">
    <source>
        <dbReference type="EMBL" id="MBY5957972.1"/>
    </source>
</evidence>
<dbReference type="InterPro" id="IPR012301">
    <property type="entry name" value="Malic_N_dom"/>
</dbReference>
<dbReference type="InterPro" id="IPR037062">
    <property type="entry name" value="Malic_N_dom_sf"/>
</dbReference>
<dbReference type="AlphaFoldDB" id="A0A953L6S5"/>
<protein>
    <submittedName>
        <fullName evidence="4">NAD-dependent malic enzyme</fullName>
    </submittedName>
</protein>
<sequence length="480" mass="51865">MIEIQPSASYSFTMRLYIENKPGMLARVLQAIGQEKGDAGAVDVVKVEGKFKVRDVTVSARDQAHAKNIVEAVKKIDGIKIRYVSDRVFLLHLGGKIRIENKVPVDTRDALSMAYTPGVGRVCEAIAKNKEKASTLTIKQNSVAVVSDGTAVLGLGDIGPEAAMPVMEGKAMLFKEFADIDAYPICLDTKKTDEIISAVKWMAPGFGAVNLEDISSPRCFEIEQRLKEELDIPIFHDDQHGTAVVTLAATINALKVVKKKMEDLRIVIVGAGAAGVAIARILRGAGAEEILVCDSKGIIQKDRDDITDGIKKWLAENTNARNESGDLHDAMKNADLLIGVSGPGIITRKDVEAMADDPMVFALANPVPEIQPEEINDLARIIATGRSDYPNQINNVLAFPGIFRGALDSRATDINEAMKLAAAHAIAQCIDEDDLGTEYIIPSVFNKKVVRMVARAVKKAAYETGVAERKKTAFGGEIGM</sequence>
<dbReference type="InterPro" id="IPR045865">
    <property type="entry name" value="ACT-like_dom_sf"/>
</dbReference>
<dbReference type="PANTHER" id="PTHR43237:SF4">
    <property type="entry name" value="NADP-DEPENDENT MALIC ENZYME"/>
    <property type="match status" value="1"/>
</dbReference>
<dbReference type="Gene3D" id="3.40.50.720">
    <property type="entry name" value="NAD(P)-binding Rossmann-like Domain"/>
    <property type="match status" value="1"/>
</dbReference>
<dbReference type="InterPro" id="IPR019793">
    <property type="entry name" value="Peroxidases_heam-ligand_BS"/>
</dbReference>
<dbReference type="Pfam" id="PF00390">
    <property type="entry name" value="malic"/>
    <property type="match status" value="1"/>
</dbReference>
<comment type="pathway">
    <text evidence="2">Amino-acid biosynthesis.</text>
</comment>
<dbReference type="InterPro" id="IPR012302">
    <property type="entry name" value="Malic_NAD-bd"/>
</dbReference>
<organism evidence="4 5">
    <name type="scientific">Membranihabitans marinus</name>
    <dbReference type="NCBI Taxonomy" id="1227546"/>
    <lineage>
        <taxon>Bacteria</taxon>
        <taxon>Pseudomonadati</taxon>
        <taxon>Bacteroidota</taxon>
        <taxon>Saprospiria</taxon>
        <taxon>Saprospirales</taxon>
        <taxon>Saprospiraceae</taxon>
        <taxon>Membranihabitans</taxon>
    </lineage>
</organism>
<dbReference type="InterPro" id="IPR046346">
    <property type="entry name" value="Aminoacid_DH-like_N_sf"/>
</dbReference>
<dbReference type="GO" id="GO:0051287">
    <property type="term" value="F:NAD binding"/>
    <property type="evidence" value="ECO:0007669"/>
    <property type="project" value="InterPro"/>
</dbReference>
<reference evidence="4" key="1">
    <citation type="submission" date="2021-06" db="EMBL/GenBank/DDBJ databases">
        <title>44 bacteria genomes isolated from Dapeng, Shenzhen.</title>
        <authorList>
            <person name="Zheng W."/>
            <person name="Yu S."/>
            <person name="Huang Y."/>
        </authorList>
    </citation>
    <scope>NUCLEOTIDE SEQUENCE</scope>
    <source>
        <strain evidence="4">DP5N28-2</strain>
    </source>
</reference>
<dbReference type="InterPro" id="IPR036291">
    <property type="entry name" value="NAD(P)-bd_dom_sf"/>
</dbReference>
<evidence type="ECO:0000256" key="1">
    <source>
        <dbReference type="ARBA" id="ARBA00023002"/>
    </source>
</evidence>
<gene>
    <name evidence="4" type="ORF">KUV50_07520</name>
</gene>
<dbReference type="InterPro" id="IPR045213">
    <property type="entry name" value="Malic_NAD-bd_bact_type"/>
</dbReference>
<dbReference type="SUPFAM" id="SSF51735">
    <property type="entry name" value="NAD(P)-binding Rossmann-fold domains"/>
    <property type="match status" value="1"/>
</dbReference>
<dbReference type="SMART" id="SM01274">
    <property type="entry name" value="malic"/>
    <property type="match status" value="1"/>
</dbReference>
<dbReference type="SUPFAM" id="SSF55021">
    <property type="entry name" value="ACT-like"/>
    <property type="match status" value="1"/>
</dbReference>
<dbReference type="Pfam" id="PF03949">
    <property type="entry name" value="Malic_M"/>
    <property type="match status" value="1"/>
</dbReference>
<name>A0A953L6S5_9BACT</name>
<evidence type="ECO:0000259" key="3">
    <source>
        <dbReference type="PROSITE" id="PS51671"/>
    </source>
</evidence>
<dbReference type="CDD" id="cd05311">
    <property type="entry name" value="NAD_bind_2_malic_enz"/>
    <property type="match status" value="1"/>
</dbReference>
<dbReference type="Pfam" id="PF13291">
    <property type="entry name" value="ACT_4"/>
    <property type="match status" value="1"/>
</dbReference>
<accession>A0A953L6S5</accession>
<dbReference type="InterPro" id="IPR051674">
    <property type="entry name" value="Malate_Decarboxylase"/>
</dbReference>
<dbReference type="PROSITE" id="PS51671">
    <property type="entry name" value="ACT"/>
    <property type="match status" value="1"/>
</dbReference>
<dbReference type="SMART" id="SM00919">
    <property type="entry name" value="Malic_M"/>
    <property type="match status" value="1"/>
</dbReference>
<keyword evidence="1" id="KW-0560">Oxidoreductase</keyword>
<dbReference type="Gene3D" id="3.30.70.260">
    <property type="match status" value="1"/>
</dbReference>
<feature type="domain" description="ACT" evidence="3">
    <location>
        <begin position="13"/>
        <end position="86"/>
    </location>
</feature>
<evidence type="ECO:0000256" key="2">
    <source>
        <dbReference type="ARBA" id="ARBA00029440"/>
    </source>
</evidence>
<dbReference type="FunFam" id="3.40.50.720:FF:000095">
    <property type="entry name" value="NADP-dependent malic enzyme"/>
    <property type="match status" value="1"/>
</dbReference>
<evidence type="ECO:0000313" key="5">
    <source>
        <dbReference type="Proteomes" id="UP000753961"/>
    </source>
</evidence>
<dbReference type="GO" id="GO:0004470">
    <property type="term" value="F:malic enzyme activity"/>
    <property type="evidence" value="ECO:0007669"/>
    <property type="project" value="InterPro"/>
</dbReference>
<comment type="caution">
    <text evidence="4">The sequence shown here is derived from an EMBL/GenBank/DDBJ whole genome shotgun (WGS) entry which is preliminary data.</text>
</comment>